<protein>
    <submittedName>
        <fullName evidence="2">Cytidylate kinase family protein</fullName>
    </submittedName>
</protein>
<evidence type="ECO:0000256" key="1">
    <source>
        <dbReference type="SAM" id="Phobius"/>
    </source>
</evidence>
<sequence>MTKKEYVRRYVLFILGLFILSLGIALATKGNLGVSPVSSIPYVLSLSLPFTLGQITIVIQMIYVLIEIAILRKNFKPFNFLQIGVVVLFGYFNDFSLMLVSGVHAQHYPAQWLICIISMFLIALGVNMEVRAGVLMLAIDGLVVAISKTFHIDFGKVKVVSDCTQVVIAVVCSLLLAHQLQGVREGTVAAAVFVGMIIKLYNKKLGRVFDWLGLTPIAAGQEEAEPETVPDTAPLHVITIAREVGSGGHEIGQILGQRLHMPVYDKDMLEIAAAEFDVPSEVIEKKEQRMIYSFFQNLHDENYAPLTGTDSKESRLKKVQQEVVRRMAAKEPCIIVGRLASYYLRNQPGCFHVFVHGDKAYRIRHFREENNMERNAAIQELERRDLERNRHYKFYTGMEYGEYHNYHLSIDSSVYGSIQTADIIQDAAERYFAQYSSSAS</sequence>
<keyword evidence="2" id="KW-0808">Transferase</keyword>
<reference evidence="2" key="2">
    <citation type="submission" date="2021-04" db="EMBL/GenBank/DDBJ databases">
        <authorList>
            <person name="Gilroy R."/>
        </authorList>
    </citation>
    <scope>NUCLEOTIDE SEQUENCE</scope>
    <source>
        <strain evidence="2">CHK192-9172</strain>
    </source>
</reference>
<dbReference type="InterPro" id="IPR027417">
    <property type="entry name" value="P-loop_NTPase"/>
</dbReference>
<evidence type="ECO:0000313" key="2">
    <source>
        <dbReference type="EMBL" id="HIZ07544.1"/>
    </source>
</evidence>
<comment type="caution">
    <text evidence="2">The sequence shown here is derived from an EMBL/GenBank/DDBJ whole genome shotgun (WGS) entry which is preliminary data.</text>
</comment>
<gene>
    <name evidence="2" type="ORF">IAA08_06380</name>
</gene>
<organism evidence="2 3">
    <name type="scientific">Candidatus Eubacterium avistercoris</name>
    <dbReference type="NCBI Taxonomy" id="2838567"/>
    <lineage>
        <taxon>Bacteria</taxon>
        <taxon>Bacillati</taxon>
        <taxon>Bacillota</taxon>
        <taxon>Clostridia</taxon>
        <taxon>Eubacteriales</taxon>
        <taxon>Eubacteriaceae</taxon>
        <taxon>Eubacterium</taxon>
    </lineage>
</organism>
<dbReference type="InterPro" id="IPR038750">
    <property type="entry name" value="YczE/YyaS-like"/>
</dbReference>
<dbReference type="AlphaFoldDB" id="A0A9D2D2X4"/>
<dbReference type="PANTHER" id="PTHR40078">
    <property type="entry name" value="INTEGRAL MEMBRANE PROTEIN-RELATED"/>
    <property type="match status" value="1"/>
</dbReference>
<feature type="transmembrane region" description="Helical" evidence="1">
    <location>
        <begin position="111"/>
        <end position="138"/>
    </location>
</feature>
<dbReference type="Proteomes" id="UP000824024">
    <property type="component" value="Unassembled WGS sequence"/>
</dbReference>
<keyword evidence="1" id="KW-0812">Transmembrane</keyword>
<feature type="transmembrane region" description="Helical" evidence="1">
    <location>
        <begin position="78"/>
        <end position="99"/>
    </location>
</feature>
<accession>A0A9D2D2X4</accession>
<keyword evidence="1" id="KW-0472">Membrane</keyword>
<keyword evidence="2" id="KW-0418">Kinase</keyword>
<dbReference type="GO" id="GO:0016301">
    <property type="term" value="F:kinase activity"/>
    <property type="evidence" value="ECO:0007669"/>
    <property type="project" value="UniProtKB-KW"/>
</dbReference>
<dbReference type="Gene3D" id="3.40.50.300">
    <property type="entry name" value="P-loop containing nucleotide triphosphate hydrolases"/>
    <property type="match status" value="1"/>
</dbReference>
<proteinExistence type="predicted"/>
<dbReference type="EMBL" id="DXCH01000180">
    <property type="protein sequence ID" value="HIZ07544.1"/>
    <property type="molecule type" value="Genomic_DNA"/>
</dbReference>
<dbReference type="Pfam" id="PF13189">
    <property type="entry name" value="Cytidylate_kin2"/>
    <property type="match status" value="1"/>
</dbReference>
<keyword evidence="1" id="KW-1133">Transmembrane helix</keyword>
<reference evidence="2" key="1">
    <citation type="journal article" date="2021" name="PeerJ">
        <title>Extensive microbial diversity within the chicken gut microbiome revealed by metagenomics and culture.</title>
        <authorList>
            <person name="Gilroy R."/>
            <person name="Ravi A."/>
            <person name="Getino M."/>
            <person name="Pursley I."/>
            <person name="Horton D.L."/>
            <person name="Alikhan N.F."/>
            <person name="Baker D."/>
            <person name="Gharbi K."/>
            <person name="Hall N."/>
            <person name="Watson M."/>
            <person name="Adriaenssens E.M."/>
            <person name="Foster-Nyarko E."/>
            <person name="Jarju S."/>
            <person name="Secka A."/>
            <person name="Antonio M."/>
            <person name="Oren A."/>
            <person name="Chaudhuri R.R."/>
            <person name="La Ragione R."/>
            <person name="Hildebrand F."/>
            <person name="Pallen M.J."/>
        </authorList>
    </citation>
    <scope>NUCLEOTIDE SEQUENCE</scope>
    <source>
        <strain evidence="2">CHK192-9172</strain>
    </source>
</reference>
<feature type="transmembrane region" description="Helical" evidence="1">
    <location>
        <begin position="43"/>
        <end position="66"/>
    </location>
</feature>
<evidence type="ECO:0000313" key="3">
    <source>
        <dbReference type="Proteomes" id="UP000824024"/>
    </source>
</evidence>
<name>A0A9D2D2X4_9FIRM</name>
<dbReference type="PANTHER" id="PTHR40078:SF1">
    <property type="entry name" value="INTEGRAL MEMBRANE PROTEIN"/>
    <property type="match status" value="1"/>
</dbReference>
<dbReference type="Pfam" id="PF19700">
    <property type="entry name" value="DUF6198"/>
    <property type="match status" value="1"/>
</dbReference>